<gene>
    <name evidence="2" type="ORF">ACFO0P_16465</name>
</gene>
<keyword evidence="1" id="KW-0560">Oxidoreductase</keyword>
<evidence type="ECO:0000256" key="1">
    <source>
        <dbReference type="ARBA" id="ARBA00023002"/>
    </source>
</evidence>
<dbReference type="InterPro" id="IPR036188">
    <property type="entry name" value="FAD/NAD-bd_sf"/>
</dbReference>
<reference evidence="3" key="1">
    <citation type="journal article" date="2019" name="Int. J. Syst. Evol. Microbiol.">
        <title>The Global Catalogue of Microorganisms (GCM) 10K type strain sequencing project: providing services to taxonomists for standard genome sequencing and annotation.</title>
        <authorList>
            <consortium name="The Broad Institute Genomics Platform"/>
            <consortium name="The Broad Institute Genome Sequencing Center for Infectious Disease"/>
            <person name="Wu L."/>
            <person name="Ma J."/>
        </authorList>
    </citation>
    <scope>NUCLEOTIDE SEQUENCE [LARGE SCALE GENOMIC DNA]</scope>
    <source>
        <strain evidence="3">CCUG 39970</strain>
    </source>
</reference>
<dbReference type="Proteomes" id="UP001595939">
    <property type="component" value="Unassembled WGS sequence"/>
</dbReference>
<name>A0ABV8YAH1_9DEIO</name>
<sequence>MMPDLPDPPSRLAPPGVALKTDIVVIGGGQAGLSAAYHLKRAGLEGRTGFVLLDAASAPGGAWQFRWPTLTLSTVNRIHDLPGLPFSDVVAPGETHVQARVAVPRYFAAYERTFDLPVLRPVRVTLVTRHGGRFKVETDRGDFSARGLINATGTWETPYIPTYPGMERFRGQQLHTRDYHSAQAFAGRHVVVVGGGISALQLLDEVSQVTTTTWVTRRPPVFREGPFDAQAGHAAVALVEDRVRRGLPPASVVSVTGLPVTPAVDAMRARGVLRARPMFSDIVEDGVRWADGTRLHADVILWCTGFRSSLDHLAPLMLREPDAAGGIVMTGRLATQVAKDPRVHLVGYGPSASTIGANRAGRAAVSELLATLRAG</sequence>
<dbReference type="InterPro" id="IPR050982">
    <property type="entry name" value="Auxin_biosynth/cation_transpt"/>
</dbReference>
<dbReference type="PANTHER" id="PTHR43539:SF78">
    <property type="entry name" value="FLAVIN-CONTAINING MONOOXYGENASE"/>
    <property type="match status" value="1"/>
</dbReference>
<dbReference type="PRINTS" id="PR00469">
    <property type="entry name" value="PNDRDTASEII"/>
</dbReference>
<protein>
    <submittedName>
        <fullName evidence="2">NAD(P)-binding domain-containing protein</fullName>
    </submittedName>
</protein>
<dbReference type="Gene3D" id="3.50.50.60">
    <property type="entry name" value="FAD/NAD(P)-binding domain"/>
    <property type="match status" value="1"/>
</dbReference>
<proteinExistence type="predicted"/>
<dbReference type="EMBL" id="JBHSEG010000009">
    <property type="protein sequence ID" value="MFC4455371.1"/>
    <property type="molecule type" value="Genomic_DNA"/>
</dbReference>
<comment type="caution">
    <text evidence="2">The sequence shown here is derived from an EMBL/GenBank/DDBJ whole genome shotgun (WGS) entry which is preliminary data.</text>
</comment>
<organism evidence="2 3">
    <name type="scientific">Deinococcus sonorensis</name>
    <dbReference type="NCBI Taxonomy" id="309891"/>
    <lineage>
        <taxon>Bacteria</taxon>
        <taxon>Thermotogati</taxon>
        <taxon>Deinococcota</taxon>
        <taxon>Deinococci</taxon>
        <taxon>Deinococcales</taxon>
        <taxon>Deinococcaceae</taxon>
        <taxon>Deinococcus</taxon>
    </lineage>
</organism>
<keyword evidence="3" id="KW-1185">Reference proteome</keyword>
<dbReference type="Pfam" id="PF13738">
    <property type="entry name" value="Pyr_redox_3"/>
    <property type="match status" value="1"/>
</dbReference>
<dbReference type="RefSeq" id="WP_380130033.1">
    <property type="nucleotide sequence ID" value="NZ_JBHSEG010000009.1"/>
</dbReference>
<dbReference type="SUPFAM" id="SSF51905">
    <property type="entry name" value="FAD/NAD(P)-binding domain"/>
    <property type="match status" value="1"/>
</dbReference>
<accession>A0ABV8YAH1</accession>
<evidence type="ECO:0000313" key="3">
    <source>
        <dbReference type="Proteomes" id="UP001595939"/>
    </source>
</evidence>
<evidence type="ECO:0000313" key="2">
    <source>
        <dbReference type="EMBL" id="MFC4455371.1"/>
    </source>
</evidence>
<dbReference type="PRINTS" id="PR00368">
    <property type="entry name" value="FADPNR"/>
</dbReference>
<dbReference type="PANTHER" id="PTHR43539">
    <property type="entry name" value="FLAVIN-BINDING MONOOXYGENASE-LIKE PROTEIN (AFU_ORTHOLOGUE AFUA_4G09220)"/>
    <property type="match status" value="1"/>
</dbReference>